<dbReference type="InterPro" id="IPR054222">
    <property type="entry name" value="DUF6942"/>
</dbReference>
<name>A0ABY7VHS0_9GAMM</name>
<evidence type="ECO:0000313" key="1">
    <source>
        <dbReference type="EMBL" id="WDE12774.1"/>
    </source>
</evidence>
<reference evidence="1 2" key="1">
    <citation type="journal article" date="2022" name="Mar. Drugs">
        <title>Bioassay-Guided Fractionation Leads to the Detection of Cholic Acid Generated by the Rare Thalassomonas sp.</title>
        <authorList>
            <person name="Pheiffer F."/>
            <person name="Schneider Y.K."/>
            <person name="Hansen E.H."/>
            <person name="Andersen J.H."/>
            <person name="Isaksson J."/>
            <person name="Busche T."/>
            <person name="R C."/>
            <person name="Kalinowski J."/>
            <person name="Zyl L.V."/>
            <person name="Trindade M."/>
        </authorList>
    </citation>
    <scope>NUCLEOTIDE SEQUENCE [LARGE SCALE GENOMIC DNA]</scope>
    <source>
        <strain evidence="1 2">A5K-61T</strain>
    </source>
</reference>
<dbReference type="RefSeq" id="WP_274053097.1">
    <property type="nucleotide sequence ID" value="NZ_CP059693.1"/>
</dbReference>
<sequence length="169" mass="19031">MTGLGTAKAKLKVYIENIPPLPQYQQLDSLTAMAPGEIKTIADLTGNHWRKIFNVYAKLWHQLHPDCAASWQQFRDETLLQAHGQQALLFSPPDFTANTGGNEHISIIMGRTYAAKIGIAEHCYWLSPDFAINETKKLIVSPYFDYRQLSNVKIEQLAGLIKNFAGKSR</sequence>
<protein>
    <submittedName>
        <fullName evidence="1">Uncharacterized protein</fullName>
    </submittedName>
</protein>
<gene>
    <name evidence="1" type="ORF">H3N35_04695</name>
</gene>
<dbReference type="EMBL" id="CP059693">
    <property type="protein sequence ID" value="WDE12774.1"/>
    <property type="molecule type" value="Genomic_DNA"/>
</dbReference>
<dbReference type="Proteomes" id="UP001215231">
    <property type="component" value="Chromosome"/>
</dbReference>
<evidence type="ECO:0000313" key="2">
    <source>
        <dbReference type="Proteomes" id="UP001215231"/>
    </source>
</evidence>
<keyword evidence="2" id="KW-1185">Reference proteome</keyword>
<organism evidence="1 2">
    <name type="scientific">Thalassomonas haliotis</name>
    <dbReference type="NCBI Taxonomy" id="485448"/>
    <lineage>
        <taxon>Bacteria</taxon>
        <taxon>Pseudomonadati</taxon>
        <taxon>Pseudomonadota</taxon>
        <taxon>Gammaproteobacteria</taxon>
        <taxon>Alteromonadales</taxon>
        <taxon>Colwelliaceae</taxon>
        <taxon>Thalassomonas</taxon>
    </lineage>
</organism>
<proteinExistence type="predicted"/>
<dbReference type="Pfam" id="PF22098">
    <property type="entry name" value="DUF6942"/>
    <property type="match status" value="1"/>
</dbReference>
<accession>A0ABY7VHS0</accession>